<evidence type="ECO:0000256" key="1">
    <source>
        <dbReference type="ARBA" id="ARBA00004141"/>
    </source>
</evidence>
<dbReference type="InterPro" id="IPR007770">
    <property type="entry name" value="DMP"/>
</dbReference>
<comment type="subcellular location">
    <subcellularLocation>
        <location evidence="1">Membrane</location>
        <topology evidence="1">Multi-pass membrane protein</topology>
    </subcellularLocation>
</comment>
<evidence type="ECO:0000256" key="3">
    <source>
        <dbReference type="ARBA" id="ARBA00022692"/>
    </source>
</evidence>
<dbReference type="GO" id="GO:0005737">
    <property type="term" value="C:cytoplasm"/>
    <property type="evidence" value="ECO:0007669"/>
    <property type="project" value="UniProtKB-ARBA"/>
</dbReference>
<evidence type="ECO:0000256" key="5">
    <source>
        <dbReference type="ARBA" id="ARBA00023136"/>
    </source>
</evidence>
<evidence type="ECO:0000256" key="4">
    <source>
        <dbReference type="ARBA" id="ARBA00022989"/>
    </source>
</evidence>
<dbReference type="Pfam" id="PF05078">
    <property type="entry name" value="DUF679"/>
    <property type="match status" value="1"/>
</dbReference>
<evidence type="ECO:0000313" key="7">
    <source>
        <dbReference type="EMBL" id="KAF5175575.1"/>
    </source>
</evidence>
<dbReference type="EMBL" id="JABWDY010043871">
    <property type="protein sequence ID" value="KAF5175575.1"/>
    <property type="molecule type" value="Genomic_DNA"/>
</dbReference>
<name>A0A7J6UTT9_THATH</name>
<dbReference type="Proteomes" id="UP000554482">
    <property type="component" value="Unassembled WGS sequence"/>
</dbReference>
<keyword evidence="4 6" id="KW-1133">Transmembrane helix</keyword>
<feature type="transmembrane region" description="Helical" evidence="6">
    <location>
        <begin position="58"/>
        <end position="77"/>
    </location>
</feature>
<reference evidence="7 8" key="1">
    <citation type="submission" date="2020-06" db="EMBL/GenBank/DDBJ databases">
        <title>Transcriptomic and genomic resources for Thalictrum thalictroides and T. hernandezii: Facilitating candidate gene discovery in an emerging model plant lineage.</title>
        <authorList>
            <person name="Arias T."/>
            <person name="Riano-Pachon D.M."/>
            <person name="Di Stilio V.S."/>
        </authorList>
    </citation>
    <scope>NUCLEOTIDE SEQUENCE [LARGE SCALE GENOMIC DNA]</scope>
    <source>
        <strain evidence="8">cv. WT478/WT964</strain>
        <tissue evidence="7">Leaves</tissue>
    </source>
</reference>
<evidence type="ECO:0000256" key="2">
    <source>
        <dbReference type="ARBA" id="ARBA00008707"/>
    </source>
</evidence>
<keyword evidence="8" id="KW-1185">Reference proteome</keyword>
<protein>
    <submittedName>
        <fullName evidence="7">Uncharacterized protein</fullName>
    </submittedName>
</protein>
<keyword evidence="5 6" id="KW-0472">Membrane</keyword>
<proteinExistence type="inferred from homology"/>
<evidence type="ECO:0000256" key="6">
    <source>
        <dbReference type="SAM" id="Phobius"/>
    </source>
</evidence>
<gene>
    <name evidence="7" type="ORF">FRX31_034847</name>
</gene>
<comment type="similarity">
    <text evidence="2">Belongs to the plant DMP1 protein family.</text>
</comment>
<dbReference type="AlphaFoldDB" id="A0A7J6UTT9"/>
<evidence type="ECO:0000313" key="8">
    <source>
        <dbReference type="Proteomes" id="UP000554482"/>
    </source>
</evidence>
<organism evidence="7 8">
    <name type="scientific">Thalictrum thalictroides</name>
    <name type="common">Rue-anemone</name>
    <name type="synonym">Anemone thalictroides</name>
    <dbReference type="NCBI Taxonomy" id="46969"/>
    <lineage>
        <taxon>Eukaryota</taxon>
        <taxon>Viridiplantae</taxon>
        <taxon>Streptophyta</taxon>
        <taxon>Embryophyta</taxon>
        <taxon>Tracheophyta</taxon>
        <taxon>Spermatophyta</taxon>
        <taxon>Magnoliopsida</taxon>
        <taxon>Ranunculales</taxon>
        <taxon>Ranunculaceae</taxon>
        <taxon>Thalictroideae</taxon>
        <taxon>Thalictrum</taxon>
    </lineage>
</organism>
<comment type="caution">
    <text evidence="7">The sequence shown here is derived from an EMBL/GenBank/DDBJ whole genome shotgun (WGS) entry which is preliminary data.</text>
</comment>
<dbReference type="GO" id="GO:0016020">
    <property type="term" value="C:membrane"/>
    <property type="evidence" value="ECO:0007669"/>
    <property type="project" value="UniProtKB-SubCell"/>
</dbReference>
<accession>A0A7J6UTT9</accession>
<keyword evidence="3 6" id="KW-0812">Transmembrane</keyword>
<sequence>MDLNNTDGSKYPSEVTLYVSHMAESSSISIPPAKELRRSSTQMNWATLKYRLHYVKELLVNLPLGIGFLSSLVFLIFPTSRKGIGLLGIQNLPILLFETRITCAPI</sequence>